<feature type="domain" description="DUF3857" evidence="1">
    <location>
        <begin position="69"/>
        <end position="193"/>
    </location>
</feature>
<evidence type="ECO:0000313" key="2">
    <source>
        <dbReference type="EMBL" id="NMM48391.1"/>
    </source>
</evidence>
<reference evidence="2 3" key="1">
    <citation type="submission" date="2020-04" db="EMBL/GenBank/DDBJ databases">
        <title>Flammeovirgaceae bacterium KN852 isolated from deep sea.</title>
        <authorList>
            <person name="Zhang D.-C."/>
        </authorList>
    </citation>
    <scope>NUCLEOTIDE SEQUENCE [LARGE SCALE GENOMIC DNA]</scope>
    <source>
        <strain evidence="2 3">KN852</strain>
    </source>
</reference>
<dbReference type="Proteomes" id="UP000559010">
    <property type="component" value="Unassembled WGS sequence"/>
</dbReference>
<sequence length="652" mass="74393">MKRILIFLLFAGISNVLFSQSKPKIGRINADDWNIANLDSLKKVCDAVILSNIGLSRIDHISSKGWMLEYSYYVKVLILNNDGVDKFGNIDIVYNQNDDVSIKGYTYSKDKSNKITEQKFTTRDASFTEYTTFRDNLILHIPGLKKNSILEYEISIRTGNIANVRDWEFQKEDPVLLSEYTTIIPEFFDFKAFYQGSYPVNIDKGSGVSTINMTNYSETYSYEKSVYSTQNLPGVPDEDYTSIKSNSFTKYRFEIRGYRDFIGGYHALGTDYNNIIEGQLFDDSNFIQYKKNNAFLDEVLGSVSIEKSIDGANTILKLISRSIAWNKQTGWLSPYKTYRKLINDKNGSAADINNLLIGAYRRAGFTAYPVLLSTRKNGLVNPFVPLLSNFNYVICLVVIDGKYILVDATEPSAPFGMLPLRCINGKGLIVTDDAVEQWIDLRNYTKAETLTSSTIKINLENNSLDKTILRKRKGIDLINFATGLDSLKFVEEFADKYTSEFSGSEIKSHKIGIEGYEAIQEVEVSNPLLVANNAIYISPFEDFIYKKNPFNKEKRYQAIDFISPWKKIYMATIDVPEGYIVETELESKIFTTPDKKFVFKINSIQNGNKLSLIATVIIEESYFLPNQYPDIRLFFDTIERELSKQVMLVNEV</sequence>
<dbReference type="Pfam" id="PF12969">
    <property type="entry name" value="DUF3857"/>
    <property type="match status" value="1"/>
</dbReference>
<evidence type="ECO:0000259" key="1">
    <source>
        <dbReference type="Pfam" id="PF12969"/>
    </source>
</evidence>
<name>A0A848IYI7_9BACT</name>
<dbReference type="Gene3D" id="2.60.120.1130">
    <property type="match status" value="1"/>
</dbReference>
<dbReference type="InterPro" id="IPR024618">
    <property type="entry name" value="DUF3857"/>
</dbReference>
<dbReference type="Gene3D" id="3.10.620.30">
    <property type="match status" value="1"/>
</dbReference>
<comment type="caution">
    <text evidence="2">The sequence shown here is derived from an EMBL/GenBank/DDBJ whole genome shotgun (WGS) entry which is preliminary data.</text>
</comment>
<dbReference type="AlphaFoldDB" id="A0A848IYI7"/>
<gene>
    <name evidence="2" type="ORF">HH304_08275</name>
</gene>
<protein>
    <submittedName>
        <fullName evidence="2">DUF3857 domain-containing protein</fullName>
    </submittedName>
</protein>
<dbReference type="RefSeq" id="WP_169680084.1">
    <property type="nucleotide sequence ID" value="NZ_JABBNU010000004.1"/>
</dbReference>
<proteinExistence type="predicted"/>
<dbReference type="Gene3D" id="2.60.40.3140">
    <property type="match status" value="1"/>
</dbReference>
<accession>A0A848IYI7</accession>
<organism evidence="2 3">
    <name type="scientific">Marinigracilibium pacificum</name>
    <dbReference type="NCBI Taxonomy" id="2729599"/>
    <lineage>
        <taxon>Bacteria</taxon>
        <taxon>Pseudomonadati</taxon>
        <taxon>Bacteroidota</taxon>
        <taxon>Cytophagia</taxon>
        <taxon>Cytophagales</taxon>
        <taxon>Flammeovirgaceae</taxon>
        <taxon>Marinigracilibium</taxon>
    </lineage>
</organism>
<evidence type="ECO:0000313" key="3">
    <source>
        <dbReference type="Proteomes" id="UP000559010"/>
    </source>
</evidence>
<dbReference type="EMBL" id="JABBNU010000004">
    <property type="protein sequence ID" value="NMM48391.1"/>
    <property type="molecule type" value="Genomic_DNA"/>
</dbReference>
<keyword evidence="3" id="KW-1185">Reference proteome</keyword>